<feature type="domain" description="ABC transporter" evidence="6">
    <location>
        <begin position="6"/>
        <end position="233"/>
    </location>
</feature>
<organism evidence="7 8">
    <name type="scientific">Eoetvoesiella caeni</name>
    <dbReference type="NCBI Taxonomy" id="645616"/>
    <lineage>
        <taxon>Bacteria</taxon>
        <taxon>Pseudomonadati</taxon>
        <taxon>Pseudomonadota</taxon>
        <taxon>Betaproteobacteria</taxon>
        <taxon>Burkholderiales</taxon>
        <taxon>Alcaligenaceae</taxon>
        <taxon>Eoetvoesiella</taxon>
    </lineage>
</organism>
<evidence type="ECO:0000256" key="5">
    <source>
        <dbReference type="ARBA" id="ARBA00022840"/>
    </source>
</evidence>
<gene>
    <name evidence="7" type="ORF">DFR37_1022</name>
</gene>
<dbReference type="OrthoDB" id="9806726at2"/>
<dbReference type="RefSeq" id="WP_113931896.1">
    <property type="nucleotide sequence ID" value="NZ_JACCEU010000002.1"/>
</dbReference>
<reference evidence="7 8" key="1">
    <citation type="submission" date="2018-06" db="EMBL/GenBank/DDBJ databases">
        <title>Genomic Encyclopedia of Type Strains, Phase IV (KMG-IV): sequencing the most valuable type-strain genomes for metagenomic binning, comparative biology and taxonomic classification.</title>
        <authorList>
            <person name="Goeker M."/>
        </authorList>
    </citation>
    <scope>NUCLEOTIDE SEQUENCE [LARGE SCALE GENOMIC DNA]</scope>
    <source>
        <strain evidence="7 8">DSM 25520</strain>
    </source>
</reference>
<dbReference type="InterPro" id="IPR050153">
    <property type="entry name" value="Metal_Ion_Import_ABC"/>
</dbReference>
<keyword evidence="2" id="KW-0813">Transport</keyword>
<comment type="similarity">
    <text evidence="1">Belongs to the ABC transporter superfamily.</text>
</comment>
<keyword evidence="8" id="KW-1185">Reference proteome</keyword>
<protein>
    <submittedName>
        <fullName evidence="7">Zinc/manganese transport system ATP-binding protein</fullName>
    </submittedName>
</protein>
<dbReference type="PROSITE" id="PS00211">
    <property type="entry name" value="ABC_TRANSPORTER_1"/>
    <property type="match status" value="1"/>
</dbReference>
<name>A0A366HG51_9BURK</name>
<dbReference type="Gene3D" id="3.40.50.300">
    <property type="entry name" value="P-loop containing nucleotide triphosphate hydrolases"/>
    <property type="match status" value="1"/>
</dbReference>
<keyword evidence="5 7" id="KW-0067">ATP-binding</keyword>
<dbReference type="SMART" id="SM00382">
    <property type="entry name" value="AAA"/>
    <property type="match status" value="1"/>
</dbReference>
<evidence type="ECO:0000313" key="7">
    <source>
        <dbReference type="EMBL" id="RBP41623.1"/>
    </source>
</evidence>
<evidence type="ECO:0000259" key="6">
    <source>
        <dbReference type="PROSITE" id="PS50893"/>
    </source>
</evidence>
<dbReference type="PROSITE" id="PS50893">
    <property type="entry name" value="ABC_TRANSPORTER_2"/>
    <property type="match status" value="1"/>
</dbReference>
<dbReference type="CDD" id="cd03235">
    <property type="entry name" value="ABC_Metallic_Cations"/>
    <property type="match status" value="1"/>
</dbReference>
<dbReference type="Proteomes" id="UP000253628">
    <property type="component" value="Unassembled WGS sequence"/>
</dbReference>
<dbReference type="InterPro" id="IPR003593">
    <property type="entry name" value="AAA+_ATPase"/>
</dbReference>
<evidence type="ECO:0000256" key="4">
    <source>
        <dbReference type="ARBA" id="ARBA00022741"/>
    </source>
</evidence>
<accession>A0A366HG51</accession>
<keyword evidence="3" id="KW-1003">Cell membrane</keyword>
<dbReference type="InterPro" id="IPR027417">
    <property type="entry name" value="P-loop_NTPase"/>
</dbReference>
<dbReference type="Pfam" id="PF00005">
    <property type="entry name" value="ABC_tran"/>
    <property type="match status" value="1"/>
</dbReference>
<sequence>MSHPVIELDQVALGWRDRVALRDVTGQFQRGSLTAVVGPNGAGKSTLIKGLMGTLSPLRGQIRLTDEARSDIACLPQVGELDRSFPISVYDLVAMGAWRRVGAWRRFRKEEHERVLHALQTVGLADFGARIIGTLSGGQLQRALFARLLLHDARVLLLDEPFAAVDRATTDDLMALMHTWNSEGRTVIAVLHDLEMVRTAFPQTLLLAGQVVAWGETASVLSPENLHLARHLCAGDYL</sequence>
<proteinExistence type="inferred from homology"/>
<dbReference type="GO" id="GO:0016887">
    <property type="term" value="F:ATP hydrolysis activity"/>
    <property type="evidence" value="ECO:0007669"/>
    <property type="project" value="InterPro"/>
</dbReference>
<evidence type="ECO:0000313" key="8">
    <source>
        <dbReference type="Proteomes" id="UP000253628"/>
    </source>
</evidence>
<dbReference type="SUPFAM" id="SSF52540">
    <property type="entry name" value="P-loop containing nucleoside triphosphate hydrolases"/>
    <property type="match status" value="1"/>
</dbReference>
<dbReference type="AlphaFoldDB" id="A0A366HG51"/>
<keyword evidence="3" id="KW-0472">Membrane</keyword>
<dbReference type="InterPro" id="IPR003439">
    <property type="entry name" value="ABC_transporter-like_ATP-bd"/>
</dbReference>
<dbReference type="PANTHER" id="PTHR42734:SF5">
    <property type="entry name" value="IRON TRANSPORT SYSTEM ATP-BINDING PROTEIN HI_0361-RELATED"/>
    <property type="match status" value="1"/>
</dbReference>
<dbReference type="InterPro" id="IPR017871">
    <property type="entry name" value="ABC_transporter-like_CS"/>
</dbReference>
<dbReference type="GO" id="GO:0005524">
    <property type="term" value="F:ATP binding"/>
    <property type="evidence" value="ECO:0007669"/>
    <property type="project" value="UniProtKB-KW"/>
</dbReference>
<dbReference type="EMBL" id="QNRQ01000002">
    <property type="protein sequence ID" value="RBP41623.1"/>
    <property type="molecule type" value="Genomic_DNA"/>
</dbReference>
<dbReference type="PANTHER" id="PTHR42734">
    <property type="entry name" value="METAL TRANSPORT SYSTEM ATP-BINDING PROTEIN TM_0124-RELATED"/>
    <property type="match status" value="1"/>
</dbReference>
<evidence type="ECO:0000256" key="3">
    <source>
        <dbReference type="ARBA" id="ARBA00022475"/>
    </source>
</evidence>
<evidence type="ECO:0000256" key="1">
    <source>
        <dbReference type="ARBA" id="ARBA00005417"/>
    </source>
</evidence>
<evidence type="ECO:0000256" key="2">
    <source>
        <dbReference type="ARBA" id="ARBA00022448"/>
    </source>
</evidence>
<keyword evidence="4" id="KW-0547">Nucleotide-binding</keyword>
<comment type="caution">
    <text evidence="7">The sequence shown here is derived from an EMBL/GenBank/DDBJ whole genome shotgun (WGS) entry which is preliminary data.</text>
</comment>